<keyword evidence="2" id="KW-1185">Reference proteome</keyword>
<organism evidence="1 2">
    <name type="scientific">Candidatus Endoriftia persephonae</name>
    <dbReference type="NCBI Taxonomy" id="393765"/>
    <lineage>
        <taxon>Bacteria</taxon>
        <taxon>Pseudomonadati</taxon>
        <taxon>Pseudomonadota</taxon>
        <taxon>Gammaproteobacteria</taxon>
        <taxon>Chromatiales</taxon>
        <taxon>Sedimenticolaceae</taxon>
        <taxon>Candidatus Endoriftia</taxon>
    </lineage>
</organism>
<dbReference type="PANTHER" id="PTHR28055">
    <property type="entry name" value="ALTERED INHERITANCE OF MITOCHONDRIA PROTEIN 41, MITOCHONDRIAL"/>
    <property type="match status" value="1"/>
</dbReference>
<dbReference type="PANTHER" id="PTHR28055:SF1">
    <property type="entry name" value="ALTERED INHERITANCE OF MITOCHONDRIA PROTEIN 41, MITOCHONDRIAL"/>
    <property type="match status" value="1"/>
</dbReference>
<dbReference type="EMBL" id="CP090569">
    <property type="protein sequence ID" value="USF86783.1"/>
    <property type="molecule type" value="Genomic_DNA"/>
</dbReference>
<dbReference type="InterPro" id="IPR019004">
    <property type="entry name" value="YqeY/Aim41"/>
</dbReference>
<dbReference type="InterPro" id="IPR003789">
    <property type="entry name" value="Asn/Gln_tRNA_amidoTrase-B-like"/>
</dbReference>
<dbReference type="Pfam" id="PF09424">
    <property type="entry name" value="YqeY"/>
    <property type="match status" value="1"/>
</dbReference>
<dbReference type="AlphaFoldDB" id="A0A9J6ZVY8"/>
<dbReference type="Gene3D" id="1.10.10.410">
    <property type="match status" value="1"/>
</dbReference>
<protein>
    <submittedName>
        <fullName evidence="1">GatB/YqeY domain-containing protein</fullName>
    </submittedName>
</protein>
<proteinExistence type="predicted"/>
<dbReference type="RefSeq" id="WP_005960971.1">
    <property type="nucleotide sequence ID" value="NZ_CP090569.1"/>
</dbReference>
<name>A0A9J6ZVY8_9GAMM</name>
<reference evidence="1" key="1">
    <citation type="journal article" date="2022" name="Mol. Ecol. Resour.">
        <title>The complete and closed genome of the facultative generalist Candidatus Endoriftia persephone from deep-sea hydrothermal vents.</title>
        <authorList>
            <person name="de Oliveira A.L."/>
            <person name="Srivastava A."/>
            <person name="Espada-Hinojosa S."/>
            <person name="Bright M."/>
        </authorList>
    </citation>
    <scope>NUCLEOTIDE SEQUENCE</scope>
    <source>
        <strain evidence="1">Tica-EPR-9o50.N</strain>
    </source>
</reference>
<dbReference type="GO" id="GO:0016884">
    <property type="term" value="F:carbon-nitrogen ligase activity, with glutamine as amido-N-donor"/>
    <property type="evidence" value="ECO:0007669"/>
    <property type="project" value="InterPro"/>
</dbReference>
<gene>
    <name evidence="1" type="ORF">L0Y14_11630</name>
</gene>
<dbReference type="SUPFAM" id="SSF89095">
    <property type="entry name" value="GatB/YqeY motif"/>
    <property type="match status" value="1"/>
</dbReference>
<evidence type="ECO:0000313" key="1">
    <source>
        <dbReference type="EMBL" id="USF86783.1"/>
    </source>
</evidence>
<dbReference type="InterPro" id="IPR023168">
    <property type="entry name" value="GatB_Yqey_C_2"/>
</dbReference>
<dbReference type="Proteomes" id="UP001056649">
    <property type="component" value="Chromosome"/>
</dbReference>
<dbReference type="KEGG" id="eps:L0Y14_11630"/>
<sequence length="147" mass="16460">MLKQRIQDDVKAAMKAREKQRLGTLRLITAAIKQREVDERIELDDDQVLAILEKMIKQRRDSIAQYQQAGRDELAAQEQSEIEIIQDYMPEGLSTEEINSLIEEAIASSGASAMKDMGKVMGQLKPKMQGRADMGQVSALVKQKLSG</sequence>
<evidence type="ECO:0000313" key="2">
    <source>
        <dbReference type="Proteomes" id="UP001056649"/>
    </source>
</evidence>
<accession>A0A9J6ZVY8</accession>
<dbReference type="InterPro" id="IPR042184">
    <property type="entry name" value="YqeY/Aim41_N"/>
</dbReference>
<dbReference type="Gene3D" id="1.10.1510.10">
    <property type="entry name" value="Uncharacterised protein YqeY/AIM41 PF09424, N-terminal domain"/>
    <property type="match status" value="1"/>
</dbReference>